<dbReference type="Proteomes" id="UP000077755">
    <property type="component" value="Chromosome 1"/>
</dbReference>
<name>A0A162B7W4_DAUCS</name>
<feature type="signal peptide" evidence="1">
    <location>
        <begin position="1"/>
        <end position="24"/>
    </location>
</feature>
<evidence type="ECO:0000256" key="1">
    <source>
        <dbReference type="SAM" id="SignalP"/>
    </source>
</evidence>
<dbReference type="Gramene" id="KZN11123">
    <property type="protein sequence ID" value="KZN11123"/>
    <property type="gene ID" value="DCAR_003779"/>
</dbReference>
<reference evidence="2" key="1">
    <citation type="journal article" date="2016" name="Nat. Genet.">
        <title>A high-quality carrot genome assembly provides new insights into carotenoid accumulation and asterid genome evolution.</title>
        <authorList>
            <person name="Iorizzo M."/>
            <person name="Ellison S."/>
            <person name="Senalik D."/>
            <person name="Zeng P."/>
            <person name="Satapoomin P."/>
            <person name="Huang J."/>
            <person name="Bowman M."/>
            <person name="Iovene M."/>
            <person name="Sanseverino W."/>
            <person name="Cavagnaro P."/>
            <person name="Yildiz M."/>
            <person name="Macko-Podgorni A."/>
            <person name="Moranska E."/>
            <person name="Grzebelus E."/>
            <person name="Grzebelus D."/>
            <person name="Ashrafi H."/>
            <person name="Zheng Z."/>
            <person name="Cheng S."/>
            <person name="Spooner D."/>
            <person name="Van Deynze A."/>
            <person name="Simon P."/>
        </authorList>
    </citation>
    <scope>NUCLEOTIDE SEQUENCE [LARGE SCALE GENOMIC DNA]</scope>
    <source>
        <tissue evidence="2">Leaf</tissue>
    </source>
</reference>
<reference evidence="3" key="2">
    <citation type="submission" date="2022-03" db="EMBL/GenBank/DDBJ databases">
        <title>Draft title - Genomic analysis of global carrot germplasm unveils the trajectory of domestication and the origin of high carotenoid orange carrot.</title>
        <authorList>
            <person name="Iorizzo M."/>
            <person name="Ellison S."/>
            <person name="Senalik D."/>
            <person name="Macko-Podgorni A."/>
            <person name="Grzebelus D."/>
            <person name="Bostan H."/>
            <person name="Rolling W."/>
            <person name="Curaba J."/>
            <person name="Simon P."/>
        </authorList>
    </citation>
    <scope>NUCLEOTIDE SEQUENCE</scope>
    <source>
        <tissue evidence="3">Leaf</tissue>
    </source>
</reference>
<sequence length="89" mass="9822">MAAKAIKIATTLLLIIMVVQFEFAATSDHQISQHCEYVCNEQRGDSKGGLDLDCYFPCAEQCGYYDTTFAFTLGSRKLGKGSYEGVQSH</sequence>
<evidence type="ECO:0000313" key="4">
    <source>
        <dbReference type="Proteomes" id="UP000077755"/>
    </source>
</evidence>
<dbReference type="EMBL" id="CP093343">
    <property type="protein sequence ID" value="WOG84827.1"/>
    <property type="molecule type" value="Genomic_DNA"/>
</dbReference>
<evidence type="ECO:0000313" key="3">
    <source>
        <dbReference type="EMBL" id="WOG84827.1"/>
    </source>
</evidence>
<keyword evidence="1" id="KW-0732">Signal</keyword>
<dbReference type="AlphaFoldDB" id="A0A162B7W4"/>
<accession>A0A162B7W4</accession>
<evidence type="ECO:0000313" key="2">
    <source>
        <dbReference type="EMBL" id="KZN11123.1"/>
    </source>
</evidence>
<proteinExistence type="predicted"/>
<protein>
    <submittedName>
        <fullName evidence="2">Uncharacterized protein</fullName>
    </submittedName>
</protein>
<feature type="chain" id="PRO_5007832133" evidence="1">
    <location>
        <begin position="25"/>
        <end position="89"/>
    </location>
</feature>
<dbReference type="EMBL" id="LNRQ01000001">
    <property type="protein sequence ID" value="KZN11123.1"/>
    <property type="molecule type" value="Genomic_DNA"/>
</dbReference>
<gene>
    <name evidence="2" type="ORF">DCAR_003779</name>
    <name evidence="3" type="ORF">DCAR_0104012</name>
</gene>
<keyword evidence="4" id="KW-1185">Reference proteome</keyword>
<organism evidence="2">
    <name type="scientific">Daucus carota subsp. sativus</name>
    <name type="common">Carrot</name>
    <dbReference type="NCBI Taxonomy" id="79200"/>
    <lineage>
        <taxon>Eukaryota</taxon>
        <taxon>Viridiplantae</taxon>
        <taxon>Streptophyta</taxon>
        <taxon>Embryophyta</taxon>
        <taxon>Tracheophyta</taxon>
        <taxon>Spermatophyta</taxon>
        <taxon>Magnoliopsida</taxon>
        <taxon>eudicotyledons</taxon>
        <taxon>Gunneridae</taxon>
        <taxon>Pentapetalae</taxon>
        <taxon>asterids</taxon>
        <taxon>campanulids</taxon>
        <taxon>Apiales</taxon>
        <taxon>Apiaceae</taxon>
        <taxon>Apioideae</taxon>
        <taxon>Scandiceae</taxon>
        <taxon>Daucinae</taxon>
        <taxon>Daucus</taxon>
        <taxon>Daucus sect. Daucus</taxon>
    </lineage>
</organism>